<dbReference type="CDD" id="cd00093">
    <property type="entry name" value="HTH_XRE"/>
    <property type="match status" value="1"/>
</dbReference>
<keyword evidence="1" id="KW-0238">DNA-binding</keyword>
<protein>
    <submittedName>
        <fullName evidence="3">Helix-turn-helix domain-containing protein</fullName>
    </submittedName>
</protein>
<dbReference type="Gene3D" id="1.10.260.40">
    <property type="entry name" value="lambda repressor-like DNA-binding domains"/>
    <property type="match status" value="1"/>
</dbReference>
<dbReference type="SMART" id="SM00530">
    <property type="entry name" value="HTH_XRE"/>
    <property type="match status" value="1"/>
</dbReference>
<proteinExistence type="predicted"/>
<dbReference type="GO" id="GO:0003677">
    <property type="term" value="F:DNA binding"/>
    <property type="evidence" value="ECO:0007669"/>
    <property type="project" value="UniProtKB-KW"/>
</dbReference>
<dbReference type="Pfam" id="PF07883">
    <property type="entry name" value="Cupin_2"/>
    <property type="match status" value="1"/>
</dbReference>
<dbReference type="PANTHER" id="PTHR46797:SF1">
    <property type="entry name" value="METHYLPHOSPHONATE SYNTHASE"/>
    <property type="match status" value="1"/>
</dbReference>
<gene>
    <name evidence="3" type="ORF">FYJ85_11920</name>
</gene>
<comment type="caution">
    <text evidence="3">The sequence shown here is derived from an EMBL/GenBank/DDBJ whole genome shotgun (WGS) entry which is preliminary data.</text>
</comment>
<dbReference type="InterPro" id="IPR050807">
    <property type="entry name" value="TransReg_Diox_bact_type"/>
</dbReference>
<dbReference type="AlphaFoldDB" id="A0A844G4B7"/>
<dbReference type="PROSITE" id="PS50943">
    <property type="entry name" value="HTH_CROC1"/>
    <property type="match status" value="1"/>
</dbReference>
<evidence type="ECO:0000313" key="3">
    <source>
        <dbReference type="EMBL" id="MST97745.1"/>
    </source>
</evidence>
<dbReference type="EMBL" id="VUNS01000012">
    <property type="protein sequence ID" value="MST97745.1"/>
    <property type="molecule type" value="Genomic_DNA"/>
</dbReference>
<dbReference type="SUPFAM" id="SSF51182">
    <property type="entry name" value="RmlC-like cupins"/>
    <property type="match status" value="1"/>
</dbReference>
<keyword evidence="4" id="KW-1185">Reference proteome</keyword>
<dbReference type="RefSeq" id="WP_154418821.1">
    <property type="nucleotide sequence ID" value="NZ_CALXOB010000032.1"/>
</dbReference>
<dbReference type="InterPro" id="IPR010982">
    <property type="entry name" value="Lambda_DNA-bd_dom_sf"/>
</dbReference>
<organism evidence="3 4">
    <name type="scientific">Victivallis lenta</name>
    <dbReference type="NCBI Taxonomy" id="2606640"/>
    <lineage>
        <taxon>Bacteria</taxon>
        <taxon>Pseudomonadati</taxon>
        <taxon>Lentisphaerota</taxon>
        <taxon>Lentisphaeria</taxon>
        <taxon>Victivallales</taxon>
        <taxon>Victivallaceae</taxon>
        <taxon>Victivallis</taxon>
    </lineage>
</organism>
<dbReference type="SUPFAM" id="SSF47413">
    <property type="entry name" value="lambda repressor-like DNA-binding domains"/>
    <property type="match status" value="1"/>
</dbReference>
<dbReference type="InterPro" id="IPR014710">
    <property type="entry name" value="RmlC-like_jellyroll"/>
</dbReference>
<dbReference type="InterPro" id="IPR001387">
    <property type="entry name" value="Cro/C1-type_HTH"/>
</dbReference>
<dbReference type="InterPro" id="IPR013096">
    <property type="entry name" value="Cupin_2"/>
</dbReference>
<dbReference type="Proteomes" id="UP000435649">
    <property type="component" value="Unassembled WGS sequence"/>
</dbReference>
<reference evidence="3 4" key="1">
    <citation type="submission" date="2019-08" db="EMBL/GenBank/DDBJ databases">
        <title>In-depth cultivation of the pig gut microbiome towards novel bacterial diversity and tailored functional studies.</title>
        <authorList>
            <person name="Wylensek D."/>
            <person name="Hitch T.C.A."/>
            <person name="Clavel T."/>
        </authorList>
    </citation>
    <scope>NUCLEOTIDE SEQUENCE [LARGE SCALE GENOMIC DNA]</scope>
    <source>
        <strain evidence="3 4">BBE-744-WT-12</strain>
    </source>
</reference>
<sequence length="191" mass="20981">MREQLIVLGTRIKKIRKERKMTLQALADRTGLTAGLLSKIENFRTIPSLPVLVGIAAALQIDLAALFEGMTAGKKSEWLLVRPADRSPVEREEGRNLTYEMILEAPLSAVNMQLLFVTIPPGPVREMVSTEADELLYVQSGSFAYRIGGDRIELTAGDCLFFNGALPHAPENDSGETAALLAFYFIRETGS</sequence>
<dbReference type="CDD" id="cd02209">
    <property type="entry name" value="cupin_XRE_C"/>
    <property type="match status" value="1"/>
</dbReference>
<accession>A0A844G4B7</accession>
<evidence type="ECO:0000256" key="1">
    <source>
        <dbReference type="ARBA" id="ARBA00023125"/>
    </source>
</evidence>
<dbReference type="Gene3D" id="2.60.120.10">
    <property type="entry name" value="Jelly Rolls"/>
    <property type="match status" value="1"/>
</dbReference>
<dbReference type="InterPro" id="IPR011051">
    <property type="entry name" value="RmlC_Cupin_sf"/>
</dbReference>
<dbReference type="GO" id="GO:0005829">
    <property type="term" value="C:cytosol"/>
    <property type="evidence" value="ECO:0007669"/>
    <property type="project" value="TreeGrafter"/>
</dbReference>
<dbReference type="Pfam" id="PF01381">
    <property type="entry name" value="HTH_3"/>
    <property type="match status" value="1"/>
</dbReference>
<name>A0A844G4B7_9BACT</name>
<feature type="domain" description="HTH cro/C1-type" evidence="2">
    <location>
        <begin position="12"/>
        <end position="66"/>
    </location>
</feature>
<evidence type="ECO:0000259" key="2">
    <source>
        <dbReference type="PROSITE" id="PS50943"/>
    </source>
</evidence>
<evidence type="ECO:0000313" key="4">
    <source>
        <dbReference type="Proteomes" id="UP000435649"/>
    </source>
</evidence>
<dbReference type="PANTHER" id="PTHR46797">
    <property type="entry name" value="HTH-TYPE TRANSCRIPTIONAL REGULATOR"/>
    <property type="match status" value="1"/>
</dbReference>
<dbReference type="GO" id="GO:0003700">
    <property type="term" value="F:DNA-binding transcription factor activity"/>
    <property type="evidence" value="ECO:0007669"/>
    <property type="project" value="TreeGrafter"/>
</dbReference>